<dbReference type="GO" id="GO:0005886">
    <property type="term" value="C:plasma membrane"/>
    <property type="evidence" value="ECO:0007669"/>
    <property type="project" value="TreeGrafter"/>
</dbReference>
<keyword evidence="1" id="KW-1133">Transmembrane helix</keyword>
<feature type="transmembrane region" description="Helical" evidence="1">
    <location>
        <begin position="151"/>
        <end position="172"/>
    </location>
</feature>
<protein>
    <recommendedName>
        <fullName evidence="4">MARVEL domain-containing protein</fullName>
    </recommendedName>
</protein>
<dbReference type="Proteomes" id="UP000502823">
    <property type="component" value="Unassembled WGS sequence"/>
</dbReference>
<evidence type="ECO:0000256" key="1">
    <source>
        <dbReference type="SAM" id="Phobius"/>
    </source>
</evidence>
<sequence>MATPISSSSRNALLPEGGQTFYNNIPPRHRLERNRKLSILFKFIQLMITVACLVLFSAGGQLFTDIKTTAFTYGTYGAYIVIPVFLIAGFIIGEVTPVLLVGYNLFGALLFAFVGSFGIDSWWGVQMDLDHISMAKTTVIEHLNDMKLMSAILSLVNAVLYAADTVLEGVILNDNYTRN</sequence>
<comment type="caution">
    <text evidence="2">The sequence shown here is derived from an EMBL/GenBank/DDBJ whole genome shotgun (WGS) entry which is preliminary data.</text>
</comment>
<keyword evidence="3" id="KW-1185">Reference proteome</keyword>
<feature type="transmembrane region" description="Helical" evidence="1">
    <location>
        <begin position="70"/>
        <end position="91"/>
    </location>
</feature>
<feature type="transmembrane region" description="Helical" evidence="1">
    <location>
        <begin position="39"/>
        <end position="58"/>
    </location>
</feature>
<gene>
    <name evidence="2" type="ORF">Cfor_10089</name>
</gene>
<reference evidence="3" key="1">
    <citation type="submission" date="2020-01" db="EMBL/GenBank/DDBJ databases">
        <title>Draft genome sequence of the Termite Coptotermes fromosanus.</title>
        <authorList>
            <person name="Itakura S."/>
            <person name="Yosikawa Y."/>
            <person name="Umezawa K."/>
        </authorList>
    </citation>
    <scope>NUCLEOTIDE SEQUENCE [LARGE SCALE GENOMIC DNA]</scope>
</reference>
<dbReference type="InterPro" id="IPR038976">
    <property type="entry name" value="Ssk"/>
</dbReference>
<dbReference type="GO" id="GO:0019991">
    <property type="term" value="P:septate junction assembly"/>
    <property type="evidence" value="ECO:0007669"/>
    <property type="project" value="InterPro"/>
</dbReference>
<name>A0A6L2PB59_COPFO</name>
<dbReference type="OrthoDB" id="8189321at2759"/>
<dbReference type="PANTHER" id="PTHR36692:SF2">
    <property type="entry name" value="GEO12064P1"/>
    <property type="match status" value="1"/>
</dbReference>
<accession>A0A6L2PB59</accession>
<evidence type="ECO:0000313" key="2">
    <source>
        <dbReference type="EMBL" id="GFG29644.1"/>
    </source>
</evidence>
<dbReference type="InParanoid" id="A0A6L2PB59"/>
<dbReference type="PANTHER" id="PTHR36692">
    <property type="entry name" value="PROTEIN SNAKESKIN"/>
    <property type="match status" value="1"/>
</dbReference>
<organism evidence="2 3">
    <name type="scientific">Coptotermes formosanus</name>
    <name type="common">Formosan subterranean termite</name>
    <dbReference type="NCBI Taxonomy" id="36987"/>
    <lineage>
        <taxon>Eukaryota</taxon>
        <taxon>Metazoa</taxon>
        <taxon>Ecdysozoa</taxon>
        <taxon>Arthropoda</taxon>
        <taxon>Hexapoda</taxon>
        <taxon>Insecta</taxon>
        <taxon>Pterygota</taxon>
        <taxon>Neoptera</taxon>
        <taxon>Polyneoptera</taxon>
        <taxon>Dictyoptera</taxon>
        <taxon>Blattodea</taxon>
        <taxon>Blattoidea</taxon>
        <taxon>Termitoidae</taxon>
        <taxon>Rhinotermitidae</taxon>
        <taxon>Coptotermes</taxon>
    </lineage>
</organism>
<evidence type="ECO:0000313" key="3">
    <source>
        <dbReference type="Proteomes" id="UP000502823"/>
    </source>
</evidence>
<feature type="transmembrane region" description="Helical" evidence="1">
    <location>
        <begin position="98"/>
        <end position="119"/>
    </location>
</feature>
<keyword evidence="1" id="KW-0812">Transmembrane</keyword>
<keyword evidence="1" id="KW-0472">Membrane</keyword>
<dbReference type="EMBL" id="BLKM01000164">
    <property type="protein sequence ID" value="GFG29644.1"/>
    <property type="molecule type" value="Genomic_DNA"/>
</dbReference>
<proteinExistence type="predicted"/>
<dbReference type="AlphaFoldDB" id="A0A6L2PB59"/>
<evidence type="ECO:0008006" key="4">
    <source>
        <dbReference type="Google" id="ProtNLM"/>
    </source>
</evidence>